<dbReference type="GO" id="GO:0006633">
    <property type="term" value="P:fatty acid biosynthetic process"/>
    <property type="evidence" value="ECO:0007669"/>
    <property type="project" value="TreeGrafter"/>
</dbReference>
<keyword evidence="5" id="KW-0808">Transferase</keyword>
<dbReference type="PROSITE" id="PS50075">
    <property type="entry name" value="CARRIER"/>
    <property type="match status" value="1"/>
</dbReference>
<accession>A0A840BNJ5</accession>
<feature type="domain" description="Carrier" evidence="4">
    <location>
        <begin position="9"/>
        <end position="88"/>
    </location>
</feature>
<dbReference type="FunFam" id="3.40.50.12780:FF:000013">
    <property type="entry name" value="Long-chain-fatty-acid--AMP ligase FadD32"/>
    <property type="match status" value="1"/>
</dbReference>
<dbReference type="PROSITE" id="PS00455">
    <property type="entry name" value="AMP_BINDING"/>
    <property type="match status" value="1"/>
</dbReference>
<dbReference type="Gene3D" id="3.40.50.12780">
    <property type="entry name" value="N-terminal domain of ligase-like"/>
    <property type="match status" value="1"/>
</dbReference>
<keyword evidence="3" id="KW-1133">Transmembrane helix</keyword>
<dbReference type="InterPro" id="IPR020845">
    <property type="entry name" value="AMP-binding_CS"/>
</dbReference>
<dbReference type="Proteomes" id="UP000561045">
    <property type="component" value="Unassembled WGS sequence"/>
</dbReference>
<dbReference type="GO" id="GO:0005886">
    <property type="term" value="C:plasma membrane"/>
    <property type="evidence" value="ECO:0007669"/>
    <property type="project" value="TreeGrafter"/>
</dbReference>
<dbReference type="RefSeq" id="WP_183634825.1">
    <property type="nucleotide sequence ID" value="NZ_BAABLE010000011.1"/>
</dbReference>
<evidence type="ECO:0000256" key="2">
    <source>
        <dbReference type="ARBA" id="ARBA00022598"/>
    </source>
</evidence>
<dbReference type="GO" id="GO:0071766">
    <property type="term" value="P:Actinobacterium-type cell wall biogenesis"/>
    <property type="evidence" value="ECO:0007669"/>
    <property type="project" value="UniProtKB-ARBA"/>
</dbReference>
<dbReference type="InterPro" id="IPR000873">
    <property type="entry name" value="AMP-dep_synth/lig_dom"/>
</dbReference>
<dbReference type="Pfam" id="PF01553">
    <property type="entry name" value="Acyltransferase"/>
    <property type="match status" value="1"/>
</dbReference>
<dbReference type="InterPro" id="IPR045851">
    <property type="entry name" value="AMP-bd_C_sf"/>
</dbReference>
<dbReference type="InterPro" id="IPR042099">
    <property type="entry name" value="ANL_N_sf"/>
</dbReference>
<reference evidence="5 6" key="1">
    <citation type="submission" date="2020-08" db="EMBL/GenBank/DDBJ databases">
        <title>Genomic Encyclopedia of Type Strains, Phase IV (KMG-IV): sequencing the most valuable type-strain genomes for metagenomic binning, comparative biology and taxonomic classification.</title>
        <authorList>
            <person name="Goeker M."/>
        </authorList>
    </citation>
    <scope>NUCLEOTIDE SEQUENCE [LARGE SCALE GENOMIC DNA]</scope>
    <source>
        <strain evidence="5 6">DSM 106739</strain>
    </source>
</reference>
<dbReference type="Gene3D" id="3.30.300.30">
    <property type="match status" value="1"/>
</dbReference>
<evidence type="ECO:0000313" key="6">
    <source>
        <dbReference type="Proteomes" id="UP000561045"/>
    </source>
</evidence>
<comment type="similarity">
    <text evidence="1">Belongs to the ATP-dependent AMP-binding enzyme family.</text>
</comment>
<dbReference type="Pfam" id="PF00550">
    <property type="entry name" value="PP-binding"/>
    <property type="match status" value="1"/>
</dbReference>
<dbReference type="EMBL" id="JACIET010000001">
    <property type="protein sequence ID" value="MBB4013069.1"/>
    <property type="molecule type" value="Genomic_DNA"/>
</dbReference>
<evidence type="ECO:0000313" key="5">
    <source>
        <dbReference type="EMBL" id="MBB4013069.1"/>
    </source>
</evidence>
<protein>
    <submittedName>
        <fullName evidence="5">1-acyl-sn-glycerol-3-phosphate acyltransferase</fullName>
    </submittedName>
</protein>
<dbReference type="CDD" id="cd05931">
    <property type="entry name" value="FAAL"/>
    <property type="match status" value="1"/>
</dbReference>
<dbReference type="SUPFAM" id="SSF56801">
    <property type="entry name" value="Acetyl-CoA synthetase-like"/>
    <property type="match status" value="1"/>
</dbReference>
<sequence>MSDPVARGDPVAARALEITAILLRETHPGRDVVVSLDSGFTRDLDLDSLARVELIGRLSGALGLHFPDQAFAEADTLRELLRWGSDPTRTALAAPTTTLGAGRTVSLPSHALTLVDALEWRAQREPDRVHVMLLGEQGNETSLRYGELWQRACQAAGGLVAQGLRTGQTVALMLPTGRDYLTSFFGVLLAGGVPVPIYPPARLAQIDEHVRRHATILANAQASLLITVPQARAVAARLRVAAPSISAVLAPDAFEGHAPLVRRAAGDALALLQYTSGSTGDPKGVALTHANLLANLRAMGRVCAVTAEDVFVSWLPLYHDMGLIGAWLGALYHGFPLVLMSPLAFLARPQRWLEAISRYRGTLSAAPNFAYDLCVRKIPDADLPGLDLSCWRYAFNGAEPVSAATLDAFATRFAAAGFRRASLAPVYGLAECSVGLAFPPAGRGPRVDRVRAGRFAAEGVAEPAQAGDDALQIPACGRPLPDHEVRVVDVDGHELPERRVGRLEFRGPSATAGYYRNAAATARLIRDGWLDSGDMAYLADGEIHLTGRVKDMIIRAGRNLYPYDLEQAVGALPGVRRGCVAVFACAPAGGGGERLVVLAETREQAPAARAALQRHIAQCARDVLGEPADDIVLAPPHAVLKTSSGKIRRAATRDRYLSGGLAPRDLPVWLQAVLLQLQAVHAQLRLGCRRVARRLWGYRALVWFALIAAPVCVCVAVLHAPAASRRLVRHGARLWLRLSGIRLDAPRSLDAPPTAQVLVCNHASYLDGLLLSATLPPDYRFVAKAELAHQRIAGHLLHGLGALFVERGDALRGAENVDALVAALQQGARLVIFPEGTFSRAAGLRAFHTGAFLAATRAQVPVVTCALQGSRALLRDGTWVPLPGTLRFVQGASLRPSGHDWAAAMALAQAARREVLALCGEPDLDAG</sequence>
<dbReference type="CDD" id="cd07989">
    <property type="entry name" value="LPLAT_AGPAT-like"/>
    <property type="match status" value="1"/>
</dbReference>
<organism evidence="5 6">
    <name type="scientific">Niveibacterium umoris</name>
    <dbReference type="NCBI Taxonomy" id="1193620"/>
    <lineage>
        <taxon>Bacteria</taxon>
        <taxon>Pseudomonadati</taxon>
        <taxon>Pseudomonadota</taxon>
        <taxon>Betaproteobacteria</taxon>
        <taxon>Rhodocyclales</taxon>
        <taxon>Rhodocyclaceae</taxon>
        <taxon>Niveibacterium</taxon>
    </lineage>
</organism>
<comment type="caution">
    <text evidence="5">The sequence shown here is derived from an EMBL/GenBank/DDBJ whole genome shotgun (WGS) entry which is preliminary data.</text>
</comment>
<dbReference type="PANTHER" id="PTHR22754:SF32">
    <property type="entry name" value="DISCO-INTERACTING PROTEIN 2"/>
    <property type="match status" value="1"/>
</dbReference>
<keyword evidence="5" id="KW-0012">Acyltransferase</keyword>
<dbReference type="InterPro" id="IPR040097">
    <property type="entry name" value="FAAL/FAAC"/>
</dbReference>
<evidence type="ECO:0000256" key="1">
    <source>
        <dbReference type="ARBA" id="ARBA00006432"/>
    </source>
</evidence>
<dbReference type="InterPro" id="IPR002123">
    <property type="entry name" value="Plipid/glycerol_acylTrfase"/>
</dbReference>
<dbReference type="Gene3D" id="1.10.1200.10">
    <property type="entry name" value="ACP-like"/>
    <property type="match status" value="1"/>
</dbReference>
<dbReference type="InterPro" id="IPR009081">
    <property type="entry name" value="PP-bd_ACP"/>
</dbReference>
<feature type="transmembrane region" description="Helical" evidence="3">
    <location>
        <begin position="324"/>
        <end position="347"/>
    </location>
</feature>
<evidence type="ECO:0000256" key="3">
    <source>
        <dbReference type="SAM" id="Phobius"/>
    </source>
</evidence>
<dbReference type="SMART" id="SM00563">
    <property type="entry name" value="PlsC"/>
    <property type="match status" value="1"/>
</dbReference>
<name>A0A840BNJ5_9RHOO</name>
<dbReference type="Pfam" id="PF00501">
    <property type="entry name" value="AMP-binding"/>
    <property type="match status" value="1"/>
</dbReference>
<dbReference type="SUPFAM" id="SSF69593">
    <property type="entry name" value="Glycerol-3-phosphate (1)-acyltransferase"/>
    <property type="match status" value="1"/>
</dbReference>
<dbReference type="GO" id="GO:0070566">
    <property type="term" value="F:adenylyltransferase activity"/>
    <property type="evidence" value="ECO:0007669"/>
    <property type="project" value="TreeGrafter"/>
</dbReference>
<dbReference type="PANTHER" id="PTHR22754">
    <property type="entry name" value="DISCO-INTERACTING PROTEIN 2 DIP2 -RELATED"/>
    <property type="match status" value="1"/>
</dbReference>
<keyword evidence="3" id="KW-0472">Membrane</keyword>
<keyword evidence="2" id="KW-0436">Ligase</keyword>
<keyword evidence="6" id="KW-1185">Reference proteome</keyword>
<dbReference type="AlphaFoldDB" id="A0A840BNJ5"/>
<evidence type="ECO:0000259" key="4">
    <source>
        <dbReference type="PROSITE" id="PS50075"/>
    </source>
</evidence>
<proteinExistence type="inferred from homology"/>
<dbReference type="GO" id="GO:0016874">
    <property type="term" value="F:ligase activity"/>
    <property type="evidence" value="ECO:0007669"/>
    <property type="project" value="UniProtKB-KW"/>
</dbReference>
<dbReference type="GO" id="GO:0016746">
    <property type="term" value="F:acyltransferase activity"/>
    <property type="evidence" value="ECO:0007669"/>
    <property type="project" value="UniProtKB-KW"/>
</dbReference>
<feature type="transmembrane region" description="Helical" evidence="3">
    <location>
        <begin position="700"/>
        <end position="720"/>
    </location>
</feature>
<dbReference type="SUPFAM" id="SSF47336">
    <property type="entry name" value="ACP-like"/>
    <property type="match status" value="1"/>
</dbReference>
<keyword evidence="3" id="KW-0812">Transmembrane</keyword>
<dbReference type="InterPro" id="IPR036736">
    <property type="entry name" value="ACP-like_sf"/>
</dbReference>
<gene>
    <name evidence="5" type="ORF">GGR36_002377</name>
</gene>